<keyword evidence="3" id="KW-1185">Reference proteome</keyword>
<evidence type="ECO:0000313" key="3">
    <source>
        <dbReference type="Proteomes" id="UP000236161"/>
    </source>
</evidence>
<dbReference type="Proteomes" id="UP000236161">
    <property type="component" value="Unassembled WGS sequence"/>
</dbReference>
<comment type="similarity">
    <text evidence="1">Belongs to the ARG7 family.</text>
</comment>
<sequence length="142" mass="15720">MGEMGCCTFLRWPSSHGYHALMAADNDDMSPRGAATSPPAVQVLVGKDRREFLVDPFVLAREPFRELIEMATKDQKGLVSSKTDAIFIDVDAILFEHMLWSVYNDFSSNSCSSSSSSSSSSYSSSLLLLNLKEIIEFYSQDS</sequence>
<dbReference type="OrthoDB" id="1052757at2759"/>
<reference evidence="2 3" key="1">
    <citation type="journal article" date="2017" name="Nature">
        <title>The Apostasia genome and the evolution of orchids.</title>
        <authorList>
            <person name="Zhang G.Q."/>
            <person name="Liu K.W."/>
            <person name="Li Z."/>
            <person name="Lohaus R."/>
            <person name="Hsiao Y.Y."/>
            <person name="Niu S.C."/>
            <person name="Wang J.Y."/>
            <person name="Lin Y.C."/>
            <person name="Xu Q."/>
            <person name="Chen L.J."/>
            <person name="Yoshida K."/>
            <person name="Fujiwara S."/>
            <person name="Wang Z.W."/>
            <person name="Zhang Y.Q."/>
            <person name="Mitsuda N."/>
            <person name="Wang M."/>
            <person name="Liu G.H."/>
            <person name="Pecoraro L."/>
            <person name="Huang H.X."/>
            <person name="Xiao X.J."/>
            <person name="Lin M."/>
            <person name="Wu X.Y."/>
            <person name="Wu W.L."/>
            <person name="Chen Y.Y."/>
            <person name="Chang S.B."/>
            <person name="Sakamoto S."/>
            <person name="Ohme-Takagi M."/>
            <person name="Yagi M."/>
            <person name="Zeng S.J."/>
            <person name="Shen C.Y."/>
            <person name="Yeh C.M."/>
            <person name="Luo Y.B."/>
            <person name="Tsai W.C."/>
            <person name="Van de Peer Y."/>
            <person name="Liu Z.J."/>
        </authorList>
    </citation>
    <scope>NUCLEOTIDE SEQUENCE [LARGE SCALE GENOMIC DNA]</scope>
    <source>
        <strain evidence="3">cv. Shenzhen</strain>
        <tissue evidence="2">Stem</tissue>
    </source>
</reference>
<dbReference type="STRING" id="1088818.A0A2I0A6Z1"/>
<organism evidence="2 3">
    <name type="scientific">Apostasia shenzhenica</name>
    <dbReference type="NCBI Taxonomy" id="1088818"/>
    <lineage>
        <taxon>Eukaryota</taxon>
        <taxon>Viridiplantae</taxon>
        <taxon>Streptophyta</taxon>
        <taxon>Embryophyta</taxon>
        <taxon>Tracheophyta</taxon>
        <taxon>Spermatophyta</taxon>
        <taxon>Magnoliopsida</taxon>
        <taxon>Liliopsida</taxon>
        <taxon>Asparagales</taxon>
        <taxon>Orchidaceae</taxon>
        <taxon>Apostasioideae</taxon>
        <taxon>Apostasia</taxon>
    </lineage>
</organism>
<name>A0A2I0A6Z1_9ASPA</name>
<evidence type="ECO:0000313" key="2">
    <source>
        <dbReference type="EMBL" id="PKA51311.1"/>
    </source>
</evidence>
<evidence type="ECO:0000256" key="1">
    <source>
        <dbReference type="ARBA" id="ARBA00006974"/>
    </source>
</evidence>
<dbReference type="GO" id="GO:0009733">
    <property type="term" value="P:response to auxin"/>
    <property type="evidence" value="ECO:0007669"/>
    <property type="project" value="InterPro"/>
</dbReference>
<dbReference type="PANTHER" id="PTHR35296:SF3">
    <property type="entry name" value="EXPRESSED PROTEIN"/>
    <property type="match status" value="1"/>
</dbReference>
<dbReference type="PANTHER" id="PTHR35296">
    <property type="entry name" value="EXPRESSED PROTEIN"/>
    <property type="match status" value="1"/>
</dbReference>
<proteinExistence type="inferred from homology"/>
<dbReference type="EMBL" id="KZ452013">
    <property type="protein sequence ID" value="PKA51311.1"/>
    <property type="molecule type" value="Genomic_DNA"/>
</dbReference>
<accession>A0A2I0A6Z1</accession>
<dbReference type="InterPro" id="IPR003676">
    <property type="entry name" value="SAUR_fam"/>
</dbReference>
<dbReference type="Pfam" id="PF02519">
    <property type="entry name" value="Auxin_inducible"/>
    <property type="match status" value="1"/>
</dbReference>
<protein>
    <submittedName>
        <fullName evidence="2">Uncharacterized protein</fullName>
    </submittedName>
</protein>
<gene>
    <name evidence="2" type="ORF">AXF42_Ash002674</name>
</gene>
<dbReference type="AlphaFoldDB" id="A0A2I0A6Z1"/>